<dbReference type="Proteomes" id="UP000186817">
    <property type="component" value="Unassembled WGS sequence"/>
</dbReference>
<name>A0A1Q9EHC3_SYMMI</name>
<protein>
    <submittedName>
        <fullName evidence="1">Uncharacterized protein</fullName>
    </submittedName>
</protein>
<sequence>MHLGPVLGTAFGPKSPVGGRFHVKRSAMDAGGGHRWGAVSLENYNLLAVSLWDFRDVNYGRAPIVWWGLRFGERKNLGHTGNGKWLSRVLRLAADEDSGSVPITPDPDLFSMLFDGRDARPVFYPETLALGFHSTALLFLGVRVALTPAFSFAL</sequence>
<dbReference type="EMBL" id="LSRX01000151">
    <property type="protein sequence ID" value="OLQ06830.1"/>
    <property type="molecule type" value="Genomic_DNA"/>
</dbReference>
<proteinExistence type="predicted"/>
<reference evidence="1 2" key="1">
    <citation type="submission" date="2016-02" db="EMBL/GenBank/DDBJ databases">
        <title>Genome analysis of coral dinoflagellate symbionts highlights evolutionary adaptations to a symbiotic lifestyle.</title>
        <authorList>
            <person name="Aranda M."/>
            <person name="Li Y."/>
            <person name="Liew Y.J."/>
            <person name="Baumgarten S."/>
            <person name="Simakov O."/>
            <person name="Wilson M."/>
            <person name="Piel J."/>
            <person name="Ashoor H."/>
            <person name="Bougouffa S."/>
            <person name="Bajic V.B."/>
            <person name="Ryu T."/>
            <person name="Ravasi T."/>
            <person name="Bayer T."/>
            <person name="Micklem G."/>
            <person name="Kim H."/>
            <person name="Bhak J."/>
            <person name="Lajeunesse T.C."/>
            <person name="Voolstra C.R."/>
        </authorList>
    </citation>
    <scope>NUCLEOTIDE SEQUENCE [LARGE SCALE GENOMIC DNA]</scope>
    <source>
        <strain evidence="1 2">CCMP2467</strain>
    </source>
</reference>
<keyword evidence="2" id="KW-1185">Reference proteome</keyword>
<comment type="caution">
    <text evidence="1">The sequence shown here is derived from an EMBL/GenBank/DDBJ whole genome shotgun (WGS) entry which is preliminary data.</text>
</comment>
<organism evidence="1 2">
    <name type="scientific">Symbiodinium microadriaticum</name>
    <name type="common">Dinoflagellate</name>
    <name type="synonym">Zooxanthella microadriatica</name>
    <dbReference type="NCBI Taxonomy" id="2951"/>
    <lineage>
        <taxon>Eukaryota</taxon>
        <taxon>Sar</taxon>
        <taxon>Alveolata</taxon>
        <taxon>Dinophyceae</taxon>
        <taxon>Suessiales</taxon>
        <taxon>Symbiodiniaceae</taxon>
        <taxon>Symbiodinium</taxon>
    </lineage>
</organism>
<dbReference type="AlphaFoldDB" id="A0A1Q9EHC3"/>
<evidence type="ECO:0000313" key="1">
    <source>
        <dbReference type="EMBL" id="OLQ06830.1"/>
    </source>
</evidence>
<accession>A0A1Q9EHC3</accession>
<gene>
    <name evidence="1" type="ORF">AK812_SmicGene9817</name>
</gene>
<evidence type="ECO:0000313" key="2">
    <source>
        <dbReference type="Proteomes" id="UP000186817"/>
    </source>
</evidence>